<keyword evidence="2" id="KW-1185">Reference proteome</keyword>
<accession>A0A1H4UFB1</accession>
<dbReference type="AlphaFoldDB" id="A0A1H4UFB1"/>
<dbReference type="EMBL" id="FNSC01000001">
    <property type="protein sequence ID" value="SEC67429.1"/>
    <property type="molecule type" value="Genomic_DNA"/>
</dbReference>
<sequence>MAIELLYGLTTSQPRNCLRHNLFRRPANPGQPPDEPENSRFGRYLRHQYALAGPAYRGTMTRFRIEMVLPCRIPLPSLFP</sequence>
<proteinExistence type="predicted"/>
<protein>
    <submittedName>
        <fullName evidence="1">Uncharacterized protein</fullName>
    </submittedName>
</protein>
<evidence type="ECO:0000313" key="1">
    <source>
        <dbReference type="EMBL" id="SEC67429.1"/>
    </source>
</evidence>
<reference evidence="2" key="1">
    <citation type="submission" date="2016-10" db="EMBL/GenBank/DDBJ databases">
        <authorList>
            <person name="Varghese N."/>
            <person name="Submissions S."/>
        </authorList>
    </citation>
    <scope>NUCLEOTIDE SEQUENCE [LARGE SCALE GENOMIC DNA]</scope>
    <source>
        <strain evidence="2">DSM 12111</strain>
    </source>
</reference>
<dbReference type="Proteomes" id="UP000242849">
    <property type="component" value="Unassembled WGS sequence"/>
</dbReference>
<gene>
    <name evidence="1" type="ORF">SAMN05421553_1251</name>
</gene>
<evidence type="ECO:0000313" key="2">
    <source>
        <dbReference type="Proteomes" id="UP000242849"/>
    </source>
</evidence>
<dbReference type="STRING" id="53406.SAMN05421553_1251"/>
<organism evidence="1 2">
    <name type="scientific">Pseudomonas anguilliseptica</name>
    <dbReference type="NCBI Taxonomy" id="53406"/>
    <lineage>
        <taxon>Bacteria</taxon>
        <taxon>Pseudomonadati</taxon>
        <taxon>Pseudomonadota</taxon>
        <taxon>Gammaproteobacteria</taxon>
        <taxon>Pseudomonadales</taxon>
        <taxon>Pseudomonadaceae</taxon>
        <taxon>Pseudomonas</taxon>
    </lineage>
</organism>
<name>A0A1H4UFB1_PSEAG</name>